<keyword evidence="3 7" id="KW-1133">Transmembrane helix</keyword>
<dbReference type="InterPro" id="IPR003770">
    <property type="entry name" value="MLTG-like"/>
</dbReference>
<keyword evidence="9" id="KW-1185">Reference proteome</keyword>
<dbReference type="PANTHER" id="PTHR30518:SF2">
    <property type="entry name" value="ENDOLYTIC MUREIN TRANSGLYCOSYLASE"/>
    <property type="match status" value="1"/>
</dbReference>
<name>A0AAE3E042_9FIRM</name>
<protein>
    <recommendedName>
        <fullName evidence="7">Endolytic murein transglycosylase</fullName>
        <ecNumber evidence="7">4.2.2.29</ecNumber>
    </recommendedName>
    <alternativeName>
        <fullName evidence="7">Peptidoglycan lytic transglycosylase</fullName>
    </alternativeName>
    <alternativeName>
        <fullName evidence="7">Peptidoglycan polymerization terminase</fullName>
    </alternativeName>
</protein>
<accession>A0AAE3E042</accession>
<dbReference type="HAMAP" id="MF_02065">
    <property type="entry name" value="MltG"/>
    <property type="match status" value="1"/>
</dbReference>
<keyword evidence="4 7" id="KW-0472">Membrane</keyword>
<reference evidence="8 9" key="1">
    <citation type="submission" date="2021-10" db="EMBL/GenBank/DDBJ databases">
        <title>Anaerobic single-cell dispensing facilitates the cultivation of human gut bacteria.</title>
        <authorList>
            <person name="Afrizal A."/>
        </authorList>
    </citation>
    <scope>NUCLEOTIDE SEQUENCE [LARGE SCALE GENOMIC DNA]</scope>
    <source>
        <strain evidence="8 9">CLA-AA-H232</strain>
    </source>
</reference>
<evidence type="ECO:0000313" key="9">
    <source>
        <dbReference type="Proteomes" id="UP001198242"/>
    </source>
</evidence>
<dbReference type="Pfam" id="PF02618">
    <property type="entry name" value="YceG"/>
    <property type="match status" value="1"/>
</dbReference>
<comment type="catalytic activity">
    <reaction evidence="7">
        <text>a peptidoglycan chain = a peptidoglycan chain with N-acetyl-1,6-anhydromuramyl-[peptide] at the reducing end + a peptidoglycan chain with N-acetylglucosamine at the non-reducing end.</text>
        <dbReference type="EC" id="4.2.2.29"/>
    </reaction>
</comment>
<evidence type="ECO:0000313" key="8">
    <source>
        <dbReference type="EMBL" id="MCC2210840.1"/>
    </source>
</evidence>
<feature type="transmembrane region" description="Helical" evidence="7">
    <location>
        <begin position="15"/>
        <end position="35"/>
    </location>
</feature>
<dbReference type="CDD" id="cd08010">
    <property type="entry name" value="MltG_like"/>
    <property type="match status" value="1"/>
</dbReference>
<comment type="caution">
    <text evidence="8">The sequence shown here is derived from an EMBL/GenBank/DDBJ whole genome shotgun (WGS) entry which is preliminary data.</text>
</comment>
<dbReference type="GO" id="GO:0005886">
    <property type="term" value="C:plasma membrane"/>
    <property type="evidence" value="ECO:0007669"/>
    <property type="project" value="UniProtKB-SubCell"/>
</dbReference>
<evidence type="ECO:0000256" key="1">
    <source>
        <dbReference type="ARBA" id="ARBA00022475"/>
    </source>
</evidence>
<evidence type="ECO:0000256" key="4">
    <source>
        <dbReference type="ARBA" id="ARBA00023136"/>
    </source>
</evidence>
<evidence type="ECO:0000256" key="2">
    <source>
        <dbReference type="ARBA" id="ARBA00022692"/>
    </source>
</evidence>
<evidence type="ECO:0000256" key="6">
    <source>
        <dbReference type="ARBA" id="ARBA00023316"/>
    </source>
</evidence>
<dbReference type="EMBL" id="JAJEQM010000011">
    <property type="protein sequence ID" value="MCC2210840.1"/>
    <property type="molecule type" value="Genomic_DNA"/>
</dbReference>
<dbReference type="Gene3D" id="3.30.1490.480">
    <property type="entry name" value="Endolytic murein transglycosylase"/>
    <property type="match status" value="2"/>
</dbReference>
<dbReference type="Proteomes" id="UP001198242">
    <property type="component" value="Unassembled WGS sequence"/>
</dbReference>
<keyword evidence="2 7" id="KW-0812">Transmembrane</keyword>
<dbReference type="Gene3D" id="3.30.160.60">
    <property type="entry name" value="Classic Zinc Finger"/>
    <property type="match status" value="1"/>
</dbReference>
<dbReference type="NCBIfam" id="TIGR00247">
    <property type="entry name" value="endolytic transglycosylase MltG"/>
    <property type="match status" value="1"/>
</dbReference>
<evidence type="ECO:0000256" key="5">
    <source>
        <dbReference type="ARBA" id="ARBA00023239"/>
    </source>
</evidence>
<feature type="site" description="Important for catalytic activity" evidence="7">
    <location>
        <position position="230"/>
    </location>
</feature>
<dbReference type="AlphaFoldDB" id="A0AAE3E042"/>
<evidence type="ECO:0000256" key="7">
    <source>
        <dbReference type="HAMAP-Rule" id="MF_02065"/>
    </source>
</evidence>
<comment type="function">
    <text evidence="7">Functions as a peptidoglycan terminase that cleaves nascent peptidoglycan strands endolytically to terminate their elongation.</text>
</comment>
<proteinExistence type="inferred from homology"/>
<comment type="similarity">
    <text evidence="7">Belongs to the transglycosylase MltG family.</text>
</comment>
<keyword evidence="5 7" id="KW-0456">Lyase</keyword>
<dbReference type="PANTHER" id="PTHR30518">
    <property type="entry name" value="ENDOLYTIC MUREIN TRANSGLYCOSYLASE"/>
    <property type="match status" value="1"/>
</dbReference>
<evidence type="ECO:0000256" key="3">
    <source>
        <dbReference type="ARBA" id="ARBA00022989"/>
    </source>
</evidence>
<dbReference type="GO" id="GO:0008932">
    <property type="term" value="F:lytic endotransglycosylase activity"/>
    <property type="evidence" value="ECO:0007669"/>
    <property type="project" value="UniProtKB-UniRule"/>
</dbReference>
<keyword evidence="6 7" id="KW-0961">Cell wall biogenesis/degradation</keyword>
<gene>
    <name evidence="7 8" type="primary">mltG</name>
    <name evidence="8" type="ORF">LKE05_08575</name>
</gene>
<dbReference type="RefSeq" id="WP_308456550.1">
    <property type="nucleotide sequence ID" value="NZ_JAJEQM010000011.1"/>
</dbReference>
<dbReference type="EC" id="4.2.2.29" evidence="7"/>
<comment type="subcellular location">
    <subcellularLocation>
        <location evidence="7">Cell membrane</location>
        <topology evidence="7">Single-pass membrane protein</topology>
    </subcellularLocation>
</comment>
<dbReference type="GO" id="GO:0071555">
    <property type="term" value="P:cell wall organization"/>
    <property type="evidence" value="ECO:0007669"/>
    <property type="project" value="UniProtKB-KW"/>
</dbReference>
<organism evidence="8 9">
    <name type="scientific">Hominilimicola fabiformis</name>
    <dbReference type="NCBI Taxonomy" id="2885356"/>
    <lineage>
        <taxon>Bacteria</taxon>
        <taxon>Bacillati</taxon>
        <taxon>Bacillota</taxon>
        <taxon>Clostridia</taxon>
        <taxon>Eubacteriales</taxon>
        <taxon>Oscillospiraceae</taxon>
        <taxon>Hominilimicola</taxon>
    </lineage>
</organism>
<keyword evidence="1 7" id="KW-1003">Cell membrane</keyword>
<dbReference type="GO" id="GO:0009252">
    <property type="term" value="P:peptidoglycan biosynthetic process"/>
    <property type="evidence" value="ECO:0007669"/>
    <property type="project" value="UniProtKB-UniRule"/>
</dbReference>
<sequence length="360" mass="39585">MAVKVHETGYGKWKVPVIIIAVIVVLSLAGTGILLSDSLGVSIEEGSKRIEVAEGDGTSSVAKLLKDNGIIKYPLLFKVQSKLGGYDGNFQPGAATIDDGMSYSDILNLIITPSREAAKITIPEGYEIKQIAQKLDEAGIVSWQDFYAALNPDDYDYAFLKNLPERDGRMEGYLFPATYEIPNGMSAHDIVDLMLAAFDNQFKPEYYERATELGLTVDEVITMASIVERETDSGTERAKVAGVFYNRRNSGMKFQSCATVQYILGERKPVLSIADTQIDSPYNTYMYAGFPIGPICNPGTECIEAALYPEATDAYYFVLGKDGSHIFSKTYEEHLAAMQSTEQNISVDDSAIENQDSLKQ</sequence>